<dbReference type="InterPro" id="IPR026516">
    <property type="entry name" value="THAP1/10"/>
</dbReference>
<evidence type="ECO:0000256" key="2">
    <source>
        <dbReference type="ARBA" id="ARBA00022771"/>
    </source>
</evidence>
<organism evidence="7">
    <name type="scientific">Clastoptera arizonana</name>
    <name type="common">Arizona spittle bug</name>
    <dbReference type="NCBI Taxonomy" id="38151"/>
    <lineage>
        <taxon>Eukaryota</taxon>
        <taxon>Metazoa</taxon>
        <taxon>Ecdysozoa</taxon>
        <taxon>Arthropoda</taxon>
        <taxon>Hexapoda</taxon>
        <taxon>Insecta</taxon>
        <taxon>Pterygota</taxon>
        <taxon>Neoptera</taxon>
        <taxon>Paraneoptera</taxon>
        <taxon>Hemiptera</taxon>
        <taxon>Auchenorrhyncha</taxon>
        <taxon>Cercopoidea</taxon>
        <taxon>Clastopteridae</taxon>
        <taxon>Clastoptera</taxon>
    </lineage>
</organism>
<dbReference type="PANTHER" id="PTHR46600">
    <property type="entry name" value="THAP DOMAIN-CONTAINING"/>
    <property type="match status" value="1"/>
</dbReference>
<dbReference type="Gene3D" id="6.20.210.20">
    <property type="entry name" value="THAP domain"/>
    <property type="match status" value="1"/>
</dbReference>
<dbReference type="SMART" id="SM00692">
    <property type="entry name" value="DM3"/>
    <property type="match status" value="1"/>
</dbReference>
<sequence length="124" mass="14164">MVRVCYLCRQKPSKNKQISLHKFPKFPMYRKLWIEACNLSPSDDIKSLFICSLHFVDDDINKGNQFQFFTHLKPNAVPSIGLPNKLAESTNGNENTLNNADLSKDILSKNTLDSTKKYIEEISA</sequence>
<gene>
    <name evidence="7" type="ORF">g.27060</name>
</gene>
<dbReference type="PANTHER" id="PTHR46600:SF11">
    <property type="entry name" value="THAP DOMAIN-CONTAINING PROTEIN 10"/>
    <property type="match status" value="1"/>
</dbReference>
<dbReference type="AlphaFoldDB" id="A0A1B6CJJ1"/>
<keyword evidence="1" id="KW-0479">Metal-binding</keyword>
<proteinExistence type="predicted"/>
<evidence type="ECO:0000256" key="4">
    <source>
        <dbReference type="ARBA" id="ARBA00023125"/>
    </source>
</evidence>
<name>A0A1B6CJJ1_9HEMI</name>
<evidence type="ECO:0000256" key="5">
    <source>
        <dbReference type="PROSITE-ProRule" id="PRU00309"/>
    </source>
</evidence>
<evidence type="ECO:0000256" key="1">
    <source>
        <dbReference type="ARBA" id="ARBA00022723"/>
    </source>
</evidence>
<dbReference type="EMBL" id="GEDC01023803">
    <property type="protein sequence ID" value="JAS13495.1"/>
    <property type="molecule type" value="Transcribed_RNA"/>
</dbReference>
<evidence type="ECO:0000259" key="6">
    <source>
        <dbReference type="PROSITE" id="PS50950"/>
    </source>
</evidence>
<evidence type="ECO:0000313" key="7">
    <source>
        <dbReference type="EMBL" id="JAS13495.1"/>
    </source>
</evidence>
<evidence type="ECO:0000256" key="3">
    <source>
        <dbReference type="ARBA" id="ARBA00022833"/>
    </source>
</evidence>
<keyword evidence="3" id="KW-0862">Zinc</keyword>
<protein>
    <recommendedName>
        <fullName evidence="6">THAP-type domain-containing protein</fullName>
    </recommendedName>
</protein>
<feature type="non-terminal residue" evidence="7">
    <location>
        <position position="124"/>
    </location>
</feature>
<dbReference type="InterPro" id="IPR006612">
    <property type="entry name" value="THAP_Znf"/>
</dbReference>
<keyword evidence="2 5" id="KW-0863">Zinc-finger</keyword>
<dbReference type="SUPFAM" id="SSF57716">
    <property type="entry name" value="Glucocorticoid receptor-like (DNA-binding domain)"/>
    <property type="match status" value="1"/>
</dbReference>
<accession>A0A1B6CJJ1</accession>
<reference evidence="7" key="1">
    <citation type="submission" date="2015-12" db="EMBL/GenBank/DDBJ databases">
        <title>De novo transcriptome assembly of four potential Pierce s Disease insect vectors from Arizona vineyards.</title>
        <authorList>
            <person name="Tassone E.E."/>
        </authorList>
    </citation>
    <scope>NUCLEOTIDE SEQUENCE</scope>
</reference>
<keyword evidence="4 5" id="KW-0238">DNA-binding</keyword>
<dbReference type="SMART" id="SM00980">
    <property type="entry name" value="THAP"/>
    <property type="match status" value="1"/>
</dbReference>
<dbReference type="PROSITE" id="PS50950">
    <property type="entry name" value="ZF_THAP"/>
    <property type="match status" value="1"/>
</dbReference>
<dbReference type="InterPro" id="IPR038441">
    <property type="entry name" value="THAP_Znf_sf"/>
</dbReference>
<feature type="domain" description="THAP-type" evidence="6">
    <location>
        <begin position="1"/>
        <end position="81"/>
    </location>
</feature>
<dbReference type="GO" id="GO:0008270">
    <property type="term" value="F:zinc ion binding"/>
    <property type="evidence" value="ECO:0007669"/>
    <property type="project" value="UniProtKB-KW"/>
</dbReference>
<dbReference type="GO" id="GO:0043565">
    <property type="term" value="F:sequence-specific DNA binding"/>
    <property type="evidence" value="ECO:0007669"/>
    <property type="project" value="InterPro"/>
</dbReference>
<dbReference type="Pfam" id="PF05485">
    <property type="entry name" value="THAP"/>
    <property type="match status" value="1"/>
</dbReference>